<protein>
    <submittedName>
        <fullName evidence="2">DUF397 domain-containing protein</fullName>
    </submittedName>
</protein>
<dbReference type="Proteomes" id="UP000295578">
    <property type="component" value="Unassembled WGS sequence"/>
</dbReference>
<evidence type="ECO:0000313" key="3">
    <source>
        <dbReference type="Proteomes" id="UP000295578"/>
    </source>
</evidence>
<dbReference type="Pfam" id="PF04149">
    <property type="entry name" value="DUF397"/>
    <property type="match status" value="1"/>
</dbReference>
<proteinExistence type="predicted"/>
<dbReference type="InterPro" id="IPR007278">
    <property type="entry name" value="DUF397"/>
</dbReference>
<dbReference type="AlphaFoldDB" id="A0A4R5BM84"/>
<reference evidence="2 3" key="1">
    <citation type="submission" date="2019-03" db="EMBL/GenBank/DDBJ databases">
        <title>Draft genome sequences of novel Actinobacteria.</title>
        <authorList>
            <person name="Sahin N."/>
            <person name="Ay H."/>
            <person name="Saygin H."/>
        </authorList>
    </citation>
    <scope>NUCLEOTIDE SEQUENCE [LARGE SCALE GENOMIC DNA]</scope>
    <source>
        <strain evidence="2 3">DSM 45941</strain>
    </source>
</reference>
<gene>
    <name evidence="2" type="ORF">E1293_08630</name>
</gene>
<feature type="domain" description="DUF397" evidence="1">
    <location>
        <begin position="49"/>
        <end position="100"/>
    </location>
</feature>
<sequence>MEVSMTELSQLTWRKARSSANNGSCVEVAIWPKSGHNMGNRGECAEAGAWRKSSHSGQNGHCVEVAADEAVVLARDSKDPDGPVLGFTANAWTTFLTTVKNGHLDLP</sequence>
<comment type="caution">
    <text evidence="2">The sequence shown here is derived from an EMBL/GenBank/DDBJ whole genome shotgun (WGS) entry which is preliminary data.</text>
</comment>
<organism evidence="2 3">
    <name type="scientific">Actinomadura darangshiensis</name>
    <dbReference type="NCBI Taxonomy" id="705336"/>
    <lineage>
        <taxon>Bacteria</taxon>
        <taxon>Bacillati</taxon>
        <taxon>Actinomycetota</taxon>
        <taxon>Actinomycetes</taxon>
        <taxon>Streptosporangiales</taxon>
        <taxon>Thermomonosporaceae</taxon>
        <taxon>Actinomadura</taxon>
    </lineage>
</organism>
<accession>A0A4R5BM84</accession>
<evidence type="ECO:0000259" key="1">
    <source>
        <dbReference type="Pfam" id="PF04149"/>
    </source>
</evidence>
<name>A0A4R5BM84_9ACTN</name>
<keyword evidence="3" id="KW-1185">Reference proteome</keyword>
<dbReference type="EMBL" id="SMKY01000026">
    <property type="protein sequence ID" value="TDD87005.1"/>
    <property type="molecule type" value="Genomic_DNA"/>
</dbReference>
<dbReference type="OrthoDB" id="3480599at2"/>
<evidence type="ECO:0000313" key="2">
    <source>
        <dbReference type="EMBL" id="TDD87005.1"/>
    </source>
</evidence>